<proteinExistence type="predicted"/>
<evidence type="ECO:0000313" key="3">
    <source>
        <dbReference type="Proteomes" id="UP000521872"/>
    </source>
</evidence>
<evidence type="ECO:0000259" key="1">
    <source>
        <dbReference type="Pfam" id="PF01693"/>
    </source>
</evidence>
<keyword evidence="3" id="KW-1185">Reference proteome</keyword>
<comment type="caution">
    <text evidence="2">The sequence shown here is derived from an EMBL/GenBank/DDBJ whole genome shotgun (WGS) entry which is preliminary data.</text>
</comment>
<dbReference type="Proteomes" id="UP000521872">
    <property type="component" value="Unassembled WGS sequence"/>
</dbReference>
<dbReference type="Pfam" id="PF01693">
    <property type="entry name" value="Cauli_VI"/>
    <property type="match status" value="1"/>
</dbReference>
<dbReference type="InterPro" id="IPR009027">
    <property type="entry name" value="Ribosomal_bL9/RNase_H1_N"/>
</dbReference>
<dbReference type="Gene3D" id="3.40.970.10">
    <property type="entry name" value="Ribonuclease H1, N-terminal domain"/>
    <property type="match status" value="1"/>
</dbReference>
<dbReference type="InterPro" id="IPR011320">
    <property type="entry name" value="RNase_H1_N"/>
</dbReference>
<organism evidence="2 3">
    <name type="scientific">Agrocybe pediades</name>
    <dbReference type="NCBI Taxonomy" id="84607"/>
    <lineage>
        <taxon>Eukaryota</taxon>
        <taxon>Fungi</taxon>
        <taxon>Dikarya</taxon>
        <taxon>Basidiomycota</taxon>
        <taxon>Agaricomycotina</taxon>
        <taxon>Agaricomycetes</taxon>
        <taxon>Agaricomycetidae</taxon>
        <taxon>Agaricales</taxon>
        <taxon>Agaricineae</taxon>
        <taxon>Strophariaceae</taxon>
        <taxon>Agrocybe</taxon>
    </lineage>
</organism>
<reference evidence="2 3" key="1">
    <citation type="submission" date="2019-12" db="EMBL/GenBank/DDBJ databases">
        <authorList>
            <person name="Floudas D."/>
            <person name="Bentzer J."/>
            <person name="Ahren D."/>
            <person name="Johansson T."/>
            <person name="Persson P."/>
            <person name="Tunlid A."/>
        </authorList>
    </citation>
    <scope>NUCLEOTIDE SEQUENCE [LARGE SCALE GENOMIC DNA]</scope>
    <source>
        <strain evidence="2 3">CBS 102.39</strain>
    </source>
</reference>
<accession>A0A8H4QSK4</accession>
<dbReference type="EMBL" id="JAACJL010000031">
    <property type="protein sequence ID" value="KAF4616640.1"/>
    <property type="molecule type" value="Genomic_DNA"/>
</dbReference>
<dbReference type="AlphaFoldDB" id="A0A8H4QSK4"/>
<gene>
    <name evidence="2" type="ORF">D9613_008309</name>
</gene>
<dbReference type="InterPro" id="IPR037056">
    <property type="entry name" value="RNase_H1_N_sf"/>
</dbReference>
<dbReference type="SUPFAM" id="SSF55658">
    <property type="entry name" value="L9 N-domain-like"/>
    <property type="match status" value="1"/>
</dbReference>
<feature type="domain" description="Ribonuclease H1 N-terminal" evidence="1">
    <location>
        <begin position="162"/>
        <end position="202"/>
    </location>
</feature>
<sequence length="218" mass="22835">MTDATLPPLAGPAGVQAILAGFRSLGIAASVYDSAIVQEASRQPALVNVTLSQLITALETINIRVISPMEQMDKEDQIAPSNVSVASSDLTDLLDDFSIDSDTASTASAVEVADDANSVVANPIPEPVHTPSDPNIGVNPITGFVCAQCNAHNLVRPASETWYTVIAGRSPGVYKDWSIVHPLVMGVSRACFKKHKSEAEARSVFAEAAASGVVRVLP</sequence>
<protein>
    <recommendedName>
        <fullName evidence="1">Ribonuclease H1 N-terminal domain-containing protein</fullName>
    </recommendedName>
</protein>
<name>A0A8H4QSK4_9AGAR</name>
<evidence type="ECO:0000313" key="2">
    <source>
        <dbReference type="EMBL" id="KAF4616640.1"/>
    </source>
</evidence>